<sequence length="196" mass="21843">MPESVTYPRRDCQDVPGWCHPANHQINLPSLCHPPCLSGMGISRRHGIIAAQFTTGRTDRQWKPVTGKGFTNTADVPLLECFEDCQQRVAMTPRQCGNALSAVAFRGQALNIFIQRHITAIGNKTVFCHLLPDFIHLLTGRDMPLKAATGVFILLLKAAFFHGTEHLFQLRDRQLAATDFARFLHQKSAVSVVVEL</sequence>
<organism evidence="1">
    <name type="scientific">Escherichia phage Mu</name>
    <name type="common">Bacteriophage Mu</name>
    <dbReference type="NCBI Taxonomy" id="2681603"/>
    <lineage>
        <taxon>Viruses</taxon>
        <taxon>Duplodnaviria</taxon>
        <taxon>Heunggongvirae</taxon>
        <taxon>Uroviricota</taxon>
        <taxon>Caudoviricetes</taxon>
        <taxon>Muvirus</taxon>
        <taxon>Muvirus mu</taxon>
    </lineage>
</organism>
<name>Q38495_BPMU</name>
<reference evidence="1" key="3">
    <citation type="journal article" date="1992" name="Mol. Microbiol.">
        <title>Stabilization of bacteriophage Mu repressor-operator complexes by the Escherichia coli integration host factor protein.</title>
        <authorList>
            <person name="Gama M.J."/>
            <person name="Toussaint A."/>
            <person name="Higgins N.P."/>
        </authorList>
    </citation>
    <scope>NUCLEOTIDE SEQUENCE [LARGE SCALE GENOMIC DNA]</scope>
</reference>
<organismHost>
    <name type="scientific">Enterobacteriaceae</name>
    <name type="common">enterobacteria</name>
    <dbReference type="NCBI Taxonomy" id="543"/>
</organismHost>
<protein>
    <submittedName>
        <fullName evidence="1">Bacteriophage Mu left end</fullName>
    </submittedName>
</protein>
<dbReference type="EMBL" id="M64097">
    <property type="protein sequence ID" value="AAA32407.1"/>
    <property type="molecule type" value="Genomic_DNA"/>
</dbReference>
<evidence type="ECO:0000313" key="1">
    <source>
        <dbReference type="EMBL" id="AAA32407.1"/>
    </source>
</evidence>
<proteinExistence type="predicted"/>
<reference evidence="1" key="2">
    <citation type="journal article" date="1992" name="Mol. Microbiol.">
        <title>Escherichia coli integration host factor stabilizes bacteriophage Mu repressor interactions with operator DNA in vitro.</title>
        <authorList>
            <person name="Alazard R."/>
            <person name="Betermier M."/>
            <person name="Chandler M."/>
        </authorList>
    </citation>
    <scope>NUCLEOTIDE SEQUENCE [LARGE SCALE GENOMIC DNA]</scope>
</reference>
<reference evidence="1" key="1">
    <citation type="book" date="1987" name="Phage Mu" publisher="Cold Spring Harbor Laboratory" city="CSH, NY">
        <title>Sequence of the left end of Mu.</title>
        <editorList>
            <person name="Symonds N."/>
            <person name="Toussaint A."/>
            <person name="van de Putte P."/>
            <person name="Howe M.M."/>
        </editorList>
        <authorList>
            <person name="Priess H."/>
            <person name="Brauer B."/>
            <person name="Schmidt C."/>
            <person name="Kamp D."/>
        </authorList>
    </citation>
    <scope>NUCLEOTIDE SEQUENCE</scope>
</reference>
<accession>Q38495</accession>
<dbReference type="Proteomes" id="UP000401936">
    <property type="component" value="Segment"/>
</dbReference>